<accession>A0AAW4G7G3</accession>
<feature type="region of interest" description="Disordered" evidence="1">
    <location>
        <begin position="806"/>
        <end position="843"/>
    </location>
</feature>
<sequence>MPESTPTDGGHSDLVAPHAEPMTRSSDAAVAERYRLLLELSPDAIAVHQDGLIVYVNSAALDFARLTDRDEMLGRPITDFVHPDELPHMIERIVSMGDEAGAATYPEEVVMVDAHGVSRPMEVTSVRTVWHDKPAYQVILRDITAQKAIDAALRRQAALLDHVSNAVIAVDTSMTVRSWNPAAEQLYGITAGDAVGRELGSVAGGNLDVQAAVALGGTVDQLHRRADNDRTFLAHISVTSMDDGFLIVAEPTRRPLIERLGTILAALHQAVIVVRADGGIELANPAAATMLGPQAVPGSFVHDLPLDFVDGESPIVRCLRTRTAVTDATATINIPGGERWLSCSCRPIDDDTSEAVVLVSFADITERYRERTRLAWDAVHDPLTRLYNRAGILKELESHMDALGDHDTDCVAIYYIDLDNFKLVNDSLGHAVGDEVLHTVAQRLAGATPRKGAVGRIGGDEFVLVTTHPKADPTAEIDRQIESIRAAIRPPVSVTDRSEPLTVRVSIGVATVAAGDRSTPADLLRDADIALYQARKASREPYVRFRTHHREELQRRQRIEEELRRALASDPSQLEIHYQPIVSTESGTLVALEALLRWNHPDLGAIPPAEFIPLAEQSTLIDKVGTHVLATACAEVAGAPQLRQVMLCVNASRRELTNEEFLRRLRDTCSQTGMNPRSLCLEITESALAPLESGLLNLLLDIRALGISISLDDFGTGASSLSELYRLPVGILKTAKAFVDALGENPNARTILAGIVDVAHAVGVRVIAEGVETADQAATIAAVGCDLAQGFHYGRPKPLAEILTGSPAISAMSETPDDARPADPDQIDTDACSDVRRPASPPE</sequence>
<dbReference type="Proteomes" id="UP001195196">
    <property type="component" value="Unassembled WGS sequence"/>
</dbReference>
<feature type="domain" description="PAS" evidence="2">
    <location>
        <begin position="30"/>
        <end position="93"/>
    </location>
</feature>
<dbReference type="SMART" id="SM00091">
    <property type="entry name" value="PAS"/>
    <property type="match status" value="3"/>
</dbReference>
<organism evidence="5 6">
    <name type="scientific">Gordonia rubripertincta</name>
    <name type="common">Rhodococcus corallinus</name>
    <dbReference type="NCBI Taxonomy" id="36822"/>
    <lineage>
        <taxon>Bacteria</taxon>
        <taxon>Bacillati</taxon>
        <taxon>Actinomycetota</taxon>
        <taxon>Actinomycetes</taxon>
        <taxon>Mycobacteriales</taxon>
        <taxon>Gordoniaceae</taxon>
        <taxon>Gordonia</taxon>
    </lineage>
</organism>
<dbReference type="InterPro" id="IPR043128">
    <property type="entry name" value="Rev_trsase/Diguanyl_cyclase"/>
</dbReference>
<dbReference type="Pfam" id="PF13426">
    <property type="entry name" value="PAS_9"/>
    <property type="match status" value="1"/>
</dbReference>
<dbReference type="SUPFAM" id="SSF55073">
    <property type="entry name" value="Nucleotide cyclase"/>
    <property type="match status" value="1"/>
</dbReference>
<dbReference type="Pfam" id="PF00990">
    <property type="entry name" value="GGDEF"/>
    <property type="match status" value="1"/>
</dbReference>
<dbReference type="SMART" id="SM00052">
    <property type="entry name" value="EAL"/>
    <property type="match status" value="1"/>
</dbReference>
<evidence type="ECO:0000259" key="3">
    <source>
        <dbReference type="PROSITE" id="PS50883"/>
    </source>
</evidence>
<dbReference type="InterPro" id="IPR029787">
    <property type="entry name" value="Nucleotide_cyclase"/>
</dbReference>
<dbReference type="InterPro" id="IPR035965">
    <property type="entry name" value="PAS-like_dom_sf"/>
</dbReference>
<feature type="domain" description="GGDEF" evidence="4">
    <location>
        <begin position="409"/>
        <end position="547"/>
    </location>
</feature>
<feature type="region of interest" description="Disordered" evidence="1">
    <location>
        <begin position="1"/>
        <end position="25"/>
    </location>
</feature>
<evidence type="ECO:0000313" key="6">
    <source>
        <dbReference type="Proteomes" id="UP001195196"/>
    </source>
</evidence>
<evidence type="ECO:0000259" key="2">
    <source>
        <dbReference type="PROSITE" id="PS50112"/>
    </source>
</evidence>
<dbReference type="Gene3D" id="3.30.70.270">
    <property type="match status" value="1"/>
</dbReference>
<dbReference type="EMBL" id="JAFFGU010000006">
    <property type="protein sequence ID" value="MBM7279042.1"/>
    <property type="molecule type" value="Genomic_DNA"/>
</dbReference>
<dbReference type="InterPro" id="IPR000160">
    <property type="entry name" value="GGDEF_dom"/>
</dbReference>
<feature type="domain" description="PAS" evidence="2">
    <location>
        <begin position="152"/>
        <end position="199"/>
    </location>
</feature>
<feature type="domain" description="EAL" evidence="3">
    <location>
        <begin position="556"/>
        <end position="810"/>
    </location>
</feature>
<comment type="caution">
    <text evidence="5">The sequence shown here is derived from an EMBL/GenBank/DDBJ whole genome shotgun (WGS) entry which is preliminary data.</text>
</comment>
<dbReference type="InterPro" id="IPR035919">
    <property type="entry name" value="EAL_sf"/>
</dbReference>
<name>A0AAW4G7G3_GORRU</name>
<dbReference type="Pfam" id="PF13188">
    <property type="entry name" value="PAS_8"/>
    <property type="match status" value="1"/>
</dbReference>
<dbReference type="SUPFAM" id="SSF55785">
    <property type="entry name" value="PYP-like sensor domain (PAS domain)"/>
    <property type="match status" value="3"/>
</dbReference>
<protein>
    <submittedName>
        <fullName evidence="5">EAL domain-containing protein</fullName>
    </submittedName>
</protein>
<reference evidence="5" key="1">
    <citation type="submission" date="2021-02" db="EMBL/GenBank/DDBJ databases">
        <title>Taxonomy, biology and ecology of Rhodococcus bacteria occurring in California pistachio and other woody hosts as revealed by genome sequence analyses.</title>
        <authorList>
            <person name="Riely B."/>
            <person name="Gai Y."/>
        </authorList>
    </citation>
    <scope>NUCLEOTIDE SEQUENCE</scope>
    <source>
        <strain evidence="5">BP-295</strain>
    </source>
</reference>
<evidence type="ECO:0000259" key="4">
    <source>
        <dbReference type="PROSITE" id="PS50887"/>
    </source>
</evidence>
<dbReference type="SUPFAM" id="SSF141868">
    <property type="entry name" value="EAL domain-like"/>
    <property type="match status" value="1"/>
</dbReference>
<dbReference type="AlphaFoldDB" id="A0AAW4G7G3"/>
<dbReference type="InterPro" id="IPR052155">
    <property type="entry name" value="Biofilm_reg_signaling"/>
</dbReference>
<dbReference type="Pfam" id="PF00563">
    <property type="entry name" value="EAL"/>
    <property type="match status" value="1"/>
</dbReference>
<dbReference type="Gene3D" id="3.30.450.20">
    <property type="entry name" value="PAS domain"/>
    <property type="match status" value="3"/>
</dbReference>
<dbReference type="InterPro" id="IPR001633">
    <property type="entry name" value="EAL_dom"/>
</dbReference>
<dbReference type="PROSITE" id="PS50883">
    <property type="entry name" value="EAL"/>
    <property type="match status" value="1"/>
</dbReference>
<dbReference type="CDD" id="cd01948">
    <property type="entry name" value="EAL"/>
    <property type="match status" value="1"/>
</dbReference>
<evidence type="ECO:0000256" key="1">
    <source>
        <dbReference type="SAM" id="MobiDB-lite"/>
    </source>
</evidence>
<dbReference type="CDD" id="cd01949">
    <property type="entry name" value="GGDEF"/>
    <property type="match status" value="1"/>
</dbReference>
<dbReference type="PROSITE" id="PS50887">
    <property type="entry name" value="GGDEF"/>
    <property type="match status" value="1"/>
</dbReference>
<gene>
    <name evidence="5" type="ORF">JTZ10_14895</name>
</gene>
<dbReference type="PROSITE" id="PS50112">
    <property type="entry name" value="PAS"/>
    <property type="match status" value="2"/>
</dbReference>
<dbReference type="NCBIfam" id="TIGR00229">
    <property type="entry name" value="sensory_box"/>
    <property type="match status" value="2"/>
</dbReference>
<dbReference type="PANTHER" id="PTHR44757:SF2">
    <property type="entry name" value="BIOFILM ARCHITECTURE MAINTENANCE PROTEIN MBAA"/>
    <property type="match status" value="1"/>
</dbReference>
<evidence type="ECO:0000313" key="5">
    <source>
        <dbReference type="EMBL" id="MBM7279042.1"/>
    </source>
</evidence>
<dbReference type="InterPro" id="IPR013656">
    <property type="entry name" value="PAS_4"/>
</dbReference>
<proteinExistence type="predicted"/>
<dbReference type="NCBIfam" id="TIGR00254">
    <property type="entry name" value="GGDEF"/>
    <property type="match status" value="1"/>
</dbReference>
<dbReference type="Pfam" id="PF08448">
    <property type="entry name" value="PAS_4"/>
    <property type="match status" value="1"/>
</dbReference>
<dbReference type="CDD" id="cd00130">
    <property type="entry name" value="PAS"/>
    <property type="match status" value="2"/>
</dbReference>
<dbReference type="PANTHER" id="PTHR44757">
    <property type="entry name" value="DIGUANYLATE CYCLASE DGCP"/>
    <property type="match status" value="1"/>
</dbReference>
<dbReference type="SMART" id="SM00267">
    <property type="entry name" value="GGDEF"/>
    <property type="match status" value="1"/>
</dbReference>
<dbReference type="Gene3D" id="3.20.20.450">
    <property type="entry name" value="EAL domain"/>
    <property type="match status" value="1"/>
</dbReference>
<dbReference type="InterPro" id="IPR000014">
    <property type="entry name" value="PAS"/>
</dbReference>